<dbReference type="GO" id="GO:0016787">
    <property type="term" value="F:hydrolase activity"/>
    <property type="evidence" value="ECO:0007669"/>
    <property type="project" value="UniProtKB-KW"/>
</dbReference>
<dbReference type="EMBL" id="NRRY01000014">
    <property type="protein sequence ID" value="MBK1618814.1"/>
    <property type="molecule type" value="Genomic_DNA"/>
</dbReference>
<evidence type="ECO:0000259" key="1">
    <source>
        <dbReference type="Pfam" id="PF12697"/>
    </source>
</evidence>
<dbReference type="InterPro" id="IPR029058">
    <property type="entry name" value="AB_hydrolase_fold"/>
</dbReference>
<organism evidence="2 3">
    <name type="scientific">Lamprobacter modestohalophilus</name>
    <dbReference type="NCBI Taxonomy" id="1064514"/>
    <lineage>
        <taxon>Bacteria</taxon>
        <taxon>Pseudomonadati</taxon>
        <taxon>Pseudomonadota</taxon>
        <taxon>Gammaproteobacteria</taxon>
        <taxon>Chromatiales</taxon>
        <taxon>Chromatiaceae</taxon>
        <taxon>Lamprobacter</taxon>
    </lineage>
</organism>
<dbReference type="PANTHER" id="PTHR46438:SF2">
    <property type="entry name" value="ALPHA_BETA-HYDROLASES SUPERFAMILY PROTEIN"/>
    <property type="match status" value="1"/>
</dbReference>
<proteinExistence type="predicted"/>
<dbReference type="PANTHER" id="PTHR46438">
    <property type="entry name" value="ALPHA/BETA-HYDROLASES SUPERFAMILY PROTEIN"/>
    <property type="match status" value="1"/>
</dbReference>
<keyword evidence="3" id="KW-1185">Reference proteome</keyword>
<dbReference type="Gene3D" id="3.40.50.1820">
    <property type="entry name" value="alpha/beta hydrolase"/>
    <property type="match status" value="1"/>
</dbReference>
<dbReference type="Proteomes" id="UP001138768">
    <property type="component" value="Unassembled WGS sequence"/>
</dbReference>
<dbReference type="AlphaFoldDB" id="A0A9X0W8M0"/>
<comment type="caution">
    <text evidence="2">The sequence shown here is derived from an EMBL/GenBank/DDBJ whole genome shotgun (WGS) entry which is preliminary data.</text>
</comment>
<name>A0A9X0W8M0_9GAMM</name>
<reference evidence="2 3" key="1">
    <citation type="journal article" date="2020" name="Microorganisms">
        <title>Osmotic Adaptation and Compatible Solute Biosynthesis of Phototrophic Bacteria as Revealed from Genome Analyses.</title>
        <authorList>
            <person name="Imhoff J.F."/>
            <person name="Rahn T."/>
            <person name="Kunzel S."/>
            <person name="Keller A."/>
            <person name="Neulinger S.C."/>
        </authorList>
    </citation>
    <scope>NUCLEOTIDE SEQUENCE [LARGE SCALE GENOMIC DNA]</scope>
    <source>
        <strain evidence="2 3">DSM 25653</strain>
    </source>
</reference>
<dbReference type="Pfam" id="PF12697">
    <property type="entry name" value="Abhydrolase_6"/>
    <property type="match status" value="1"/>
</dbReference>
<dbReference type="InterPro" id="IPR000073">
    <property type="entry name" value="AB_hydrolase_1"/>
</dbReference>
<dbReference type="SUPFAM" id="SSF53474">
    <property type="entry name" value="alpha/beta-Hydrolases"/>
    <property type="match status" value="1"/>
</dbReference>
<accession>A0A9X0W8M0</accession>
<gene>
    <name evidence="2" type="ORF">CKO42_10290</name>
</gene>
<sequence>MRRQVALPEALDATRDSFATSHLKEISYYVGGPEDGRPLVLLHSINAAPSAFEMKPLYDHYRATRRVYVPELPGFGFSDRSDRPYSPELYANAIIAFLTNVVQAPADVIAFSLSSEFAARAALSASERFLSLTLLSPTGFSARKLPSGGVGRAMHSVFTLPGLGQGLYQLLTKRPSIRYFLQRSYVGTPPEAMVDYAYATSHQPGARHAPYYFLAGQLFTRQATETLYAKLQLPVLVLYDRDANVGFELLADLVASHSNWKAVRIVPTLGIPQWERTADCSAALDAFWAEQG</sequence>
<evidence type="ECO:0000313" key="2">
    <source>
        <dbReference type="EMBL" id="MBK1618814.1"/>
    </source>
</evidence>
<keyword evidence="2" id="KW-0378">Hydrolase</keyword>
<protein>
    <submittedName>
        <fullName evidence="2">Alpha/beta hydrolase</fullName>
    </submittedName>
</protein>
<evidence type="ECO:0000313" key="3">
    <source>
        <dbReference type="Proteomes" id="UP001138768"/>
    </source>
</evidence>
<feature type="domain" description="AB hydrolase-1" evidence="1">
    <location>
        <begin position="39"/>
        <end position="255"/>
    </location>
</feature>